<dbReference type="Proteomes" id="UP000012015">
    <property type="component" value="Unassembled WGS sequence"/>
</dbReference>
<evidence type="ECO:0000313" key="2">
    <source>
        <dbReference type="Proteomes" id="UP000012015"/>
    </source>
</evidence>
<organism evidence="1 2">
    <name type="scientific">Paeniglutamicibacter gangotriensis Lz1y</name>
    <dbReference type="NCBI Taxonomy" id="1276920"/>
    <lineage>
        <taxon>Bacteria</taxon>
        <taxon>Bacillati</taxon>
        <taxon>Actinomycetota</taxon>
        <taxon>Actinomycetes</taxon>
        <taxon>Micrococcales</taxon>
        <taxon>Micrococcaceae</taxon>
        <taxon>Paeniglutamicibacter</taxon>
    </lineage>
</organism>
<dbReference type="PATRIC" id="fig|1276920.7.peg.2391"/>
<evidence type="ECO:0000313" key="1">
    <source>
        <dbReference type="EMBL" id="EMQ98371.1"/>
    </source>
</evidence>
<sequence>MTEKDERPFIKITLDYLDNPKIDALSDAGIVLHLSLMLRAAKNNLAAHKGTKSPLIDGKLSARSCETRGKPVLKELIDQGLLRKLSPTTYELHDYVKHQTALGIIQKRSASGAIGGHTKNHKNRHKFVDTCEHCQTAFENNEEWLKHPELTATPPK</sequence>
<accession>M7MTL3</accession>
<reference evidence="1 2" key="1">
    <citation type="journal article" date="2013" name="Genome Announc.">
        <title>Draft Genome Sequence of Arthrobacter gangotriensis Strain Lz1yT, Isolated from a Penguin Rookery Soil Sample Collected in Antarctica, near the Indian Station Dakshin Gangotri.</title>
        <authorList>
            <person name="Shivaji S."/>
            <person name="Ara S."/>
            <person name="Bandi S."/>
            <person name="Singh A."/>
            <person name="Kumar Pinnaka A."/>
        </authorList>
    </citation>
    <scope>NUCLEOTIDE SEQUENCE [LARGE SCALE GENOMIC DNA]</scope>
    <source>
        <strain evidence="1 2">Lz1y</strain>
    </source>
</reference>
<dbReference type="AlphaFoldDB" id="M7MTL3"/>
<protein>
    <submittedName>
        <fullName evidence="1">Uncharacterized protein</fullName>
    </submittedName>
</protein>
<dbReference type="RefSeq" id="WP_007271569.1">
    <property type="nucleotide sequence ID" value="NZ_AOCK01000006.1"/>
</dbReference>
<name>M7MTL3_9MICC</name>
<proteinExistence type="predicted"/>
<gene>
    <name evidence="1" type="ORF">ADIAG_02390</name>
</gene>
<keyword evidence="2" id="KW-1185">Reference proteome</keyword>
<dbReference type="EMBL" id="AOCK01000006">
    <property type="protein sequence ID" value="EMQ98371.1"/>
    <property type="molecule type" value="Genomic_DNA"/>
</dbReference>
<dbReference type="STRING" id="1276920.ADIAG_02390"/>
<comment type="caution">
    <text evidence="1">The sequence shown here is derived from an EMBL/GenBank/DDBJ whole genome shotgun (WGS) entry which is preliminary data.</text>
</comment>